<reference evidence="2" key="1">
    <citation type="journal article" date="2014" name="Front. Microbiol.">
        <title>High frequency of phylogenetically diverse reductive dehalogenase-homologous genes in deep subseafloor sedimentary metagenomes.</title>
        <authorList>
            <person name="Kawai M."/>
            <person name="Futagami T."/>
            <person name="Toyoda A."/>
            <person name="Takaki Y."/>
            <person name="Nishi S."/>
            <person name="Hori S."/>
            <person name="Arai W."/>
            <person name="Tsubouchi T."/>
            <person name="Morono Y."/>
            <person name="Uchiyama I."/>
            <person name="Ito T."/>
            <person name="Fujiyama A."/>
            <person name="Inagaki F."/>
            <person name="Takami H."/>
        </authorList>
    </citation>
    <scope>NUCLEOTIDE SEQUENCE</scope>
    <source>
        <strain evidence="2">Expedition CK06-06</strain>
    </source>
</reference>
<evidence type="ECO:0000259" key="1">
    <source>
        <dbReference type="Pfam" id="PF00496"/>
    </source>
</evidence>
<dbReference type="EMBL" id="BARS01008990">
    <property type="protein sequence ID" value="GAF68624.1"/>
    <property type="molecule type" value="Genomic_DNA"/>
</dbReference>
<dbReference type="SUPFAM" id="SSF53850">
    <property type="entry name" value="Periplasmic binding protein-like II"/>
    <property type="match status" value="1"/>
</dbReference>
<dbReference type="GO" id="GO:0015833">
    <property type="term" value="P:peptide transport"/>
    <property type="evidence" value="ECO:0007669"/>
    <property type="project" value="TreeGrafter"/>
</dbReference>
<name>X0RIF5_9ZZZZ</name>
<dbReference type="Pfam" id="PF18933">
    <property type="entry name" value="PsbP_2"/>
    <property type="match status" value="1"/>
</dbReference>
<sequence length="336" mass="37451">MTRTLTFDIGKDEAGDYDIEIGGQSRVLTVKKGFYRNSTYGFSLSYPTSWVTEETGERAPIIEIRGFTGLPIARVFLGYLPEVTSCQKHASSLTEEVSEVSGSQIISEEEITLIDGTPAYEVVYIFPQEDYEVKGKYVCVIQGTQVFEILVFSLKDDFDANQTSIDNLVSSFRLEEPRPFGISRQECLTLWDTGPITLDPALVREATSGSYLREIFSGLVTLNQGLQVVPDIAERWKVSEDGTNYTFYLRHGVRFHDGKEVKAGDFKYSLERACNPEIDSPTAETYLGDIVGVKEMLDGEAAEISGVKVINDYTLQITIDAPKAYFLAKLTHSPAF</sequence>
<dbReference type="Gene3D" id="3.90.76.10">
    <property type="entry name" value="Dipeptide-binding Protein, Domain 1"/>
    <property type="match status" value="1"/>
</dbReference>
<accession>X0RIF5</accession>
<dbReference type="Gene3D" id="3.40.190.10">
    <property type="entry name" value="Periplasmic binding protein-like II"/>
    <property type="match status" value="1"/>
</dbReference>
<feature type="non-terminal residue" evidence="2">
    <location>
        <position position="336"/>
    </location>
</feature>
<comment type="caution">
    <text evidence="2">The sequence shown here is derived from an EMBL/GenBank/DDBJ whole genome shotgun (WGS) entry which is preliminary data.</text>
</comment>
<gene>
    <name evidence="2" type="ORF">S01H1_17022</name>
</gene>
<feature type="domain" description="Solute-binding protein family 5" evidence="1">
    <location>
        <begin position="227"/>
        <end position="334"/>
    </location>
</feature>
<dbReference type="GO" id="GO:1904680">
    <property type="term" value="F:peptide transmembrane transporter activity"/>
    <property type="evidence" value="ECO:0007669"/>
    <property type="project" value="TreeGrafter"/>
</dbReference>
<organism evidence="2">
    <name type="scientific">marine sediment metagenome</name>
    <dbReference type="NCBI Taxonomy" id="412755"/>
    <lineage>
        <taxon>unclassified sequences</taxon>
        <taxon>metagenomes</taxon>
        <taxon>ecological metagenomes</taxon>
    </lineage>
</organism>
<dbReference type="PANTHER" id="PTHR30290">
    <property type="entry name" value="PERIPLASMIC BINDING COMPONENT OF ABC TRANSPORTER"/>
    <property type="match status" value="1"/>
</dbReference>
<protein>
    <recommendedName>
        <fullName evidence="1">Solute-binding protein family 5 domain-containing protein</fullName>
    </recommendedName>
</protein>
<dbReference type="InterPro" id="IPR000914">
    <property type="entry name" value="SBP_5_dom"/>
</dbReference>
<dbReference type="Pfam" id="PF00496">
    <property type="entry name" value="SBP_bac_5"/>
    <property type="match status" value="1"/>
</dbReference>
<dbReference type="InterPro" id="IPR039424">
    <property type="entry name" value="SBP_5"/>
</dbReference>
<proteinExistence type="predicted"/>
<dbReference type="Gene3D" id="3.40.1000.10">
    <property type="entry name" value="Mog1/PsbP, alpha/beta/alpha sandwich"/>
    <property type="match status" value="1"/>
</dbReference>
<dbReference type="AlphaFoldDB" id="X0RIF5"/>
<evidence type="ECO:0000313" key="2">
    <source>
        <dbReference type="EMBL" id="GAF68624.1"/>
    </source>
</evidence>